<evidence type="ECO:0000256" key="3">
    <source>
        <dbReference type="ARBA" id="ARBA00022679"/>
    </source>
</evidence>
<keyword evidence="6" id="KW-0472">Membrane</keyword>
<evidence type="ECO:0000256" key="9">
    <source>
        <dbReference type="PIRSR" id="PIRSR605150-3"/>
    </source>
</evidence>
<evidence type="ECO:0000313" key="10">
    <source>
        <dbReference type="EMBL" id="JAD77160.1"/>
    </source>
</evidence>
<feature type="binding site" evidence="9">
    <location>
        <position position="107"/>
    </location>
    <ligand>
        <name>Mn(2+)</name>
        <dbReference type="ChEBI" id="CHEBI:29035"/>
    </ligand>
</feature>
<evidence type="ECO:0000256" key="5">
    <source>
        <dbReference type="ARBA" id="ARBA00022989"/>
    </source>
</evidence>
<accession>A0A0A9CUW4</accession>
<name>A0A0A9CUW4_ARUDO</name>
<organism evidence="10">
    <name type="scientific">Arundo donax</name>
    <name type="common">Giant reed</name>
    <name type="synonym">Donax arundinaceus</name>
    <dbReference type="NCBI Taxonomy" id="35708"/>
    <lineage>
        <taxon>Eukaryota</taxon>
        <taxon>Viridiplantae</taxon>
        <taxon>Streptophyta</taxon>
        <taxon>Embryophyta</taxon>
        <taxon>Tracheophyta</taxon>
        <taxon>Spermatophyta</taxon>
        <taxon>Magnoliopsida</taxon>
        <taxon>Liliopsida</taxon>
        <taxon>Poales</taxon>
        <taxon>Poaceae</taxon>
        <taxon>PACMAD clade</taxon>
        <taxon>Arundinoideae</taxon>
        <taxon>Arundineae</taxon>
        <taxon>Arundo</taxon>
    </lineage>
</organism>
<evidence type="ECO:0000256" key="1">
    <source>
        <dbReference type="ARBA" id="ARBA00004308"/>
    </source>
</evidence>
<evidence type="ECO:0000256" key="4">
    <source>
        <dbReference type="ARBA" id="ARBA00022692"/>
    </source>
</evidence>
<reference evidence="10" key="2">
    <citation type="journal article" date="2015" name="Data Brief">
        <title>Shoot transcriptome of the giant reed, Arundo donax.</title>
        <authorList>
            <person name="Barrero R.A."/>
            <person name="Guerrero F.D."/>
            <person name="Moolhuijzen P."/>
            <person name="Goolsby J.A."/>
            <person name="Tidwell J."/>
            <person name="Bellgard S.E."/>
            <person name="Bellgard M.I."/>
        </authorList>
    </citation>
    <scope>NUCLEOTIDE SEQUENCE</scope>
    <source>
        <tissue evidence="10">Shoot tissue taken approximately 20 cm above the soil surface</tissue>
    </source>
</reference>
<dbReference type="Pfam" id="PF03552">
    <property type="entry name" value="Cellulose_synt"/>
    <property type="match status" value="1"/>
</dbReference>
<dbReference type="GO" id="GO:0016760">
    <property type="term" value="F:cellulose synthase (UDP-forming) activity"/>
    <property type="evidence" value="ECO:0007669"/>
    <property type="project" value="InterPro"/>
</dbReference>
<evidence type="ECO:0000256" key="2">
    <source>
        <dbReference type="ARBA" id="ARBA00022676"/>
    </source>
</evidence>
<evidence type="ECO:0000256" key="6">
    <source>
        <dbReference type="ARBA" id="ARBA00023136"/>
    </source>
</evidence>
<dbReference type="GO" id="GO:0030244">
    <property type="term" value="P:cellulose biosynthetic process"/>
    <property type="evidence" value="ECO:0007669"/>
    <property type="project" value="InterPro"/>
</dbReference>
<dbReference type="PANTHER" id="PTHR13301">
    <property type="entry name" value="X-BOX TRANSCRIPTION FACTOR-RELATED"/>
    <property type="match status" value="1"/>
</dbReference>
<reference evidence="10" key="1">
    <citation type="submission" date="2014-09" db="EMBL/GenBank/DDBJ databases">
        <authorList>
            <person name="Magalhaes I.L.F."/>
            <person name="Oliveira U."/>
            <person name="Santos F.R."/>
            <person name="Vidigal T.H.D.A."/>
            <person name="Brescovit A.D."/>
            <person name="Santos A.J."/>
        </authorList>
    </citation>
    <scope>NUCLEOTIDE SEQUENCE</scope>
    <source>
        <tissue evidence="10">Shoot tissue taken approximately 20 cm above the soil surface</tissue>
    </source>
</reference>
<dbReference type="AlphaFoldDB" id="A0A0A9CUW4"/>
<keyword evidence="5" id="KW-1133">Transmembrane helix</keyword>
<proteinExistence type="predicted"/>
<dbReference type="GO" id="GO:0016020">
    <property type="term" value="C:membrane"/>
    <property type="evidence" value="ECO:0007669"/>
    <property type="project" value="InterPro"/>
</dbReference>
<keyword evidence="7" id="KW-0961">Cell wall biogenesis/degradation</keyword>
<dbReference type="GO" id="GO:0071555">
    <property type="term" value="P:cell wall organization"/>
    <property type="evidence" value="ECO:0007669"/>
    <property type="project" value="UniProtKB-KW"/>
</dbReference>
<feature type="binding site" evidence="8">
    <location>
        <position position="82"/>
    </location>
    <ligand>
        <name>UDP-alpha-D-glucose</name>
        <dbReference type="ChEBI" id="CHEBI:58885"/>
    </ligand>
</feature>
<dbReference type="EMBL" id="GBRH01220735">
    <property type="protein sequence ID" value="JAD77160.1"/>
    <property type="molecule type" value="Transcribed_RNA"/>
</dbReference>
<sequence length="112" mass="12239">MKREYEGFKVRINAVVANSRKVPEGGWSLPEGGPCPGNNVRDHAGMVQVITGHDCVTDDSGNKLPCLVYVSREKRPGYDHHKKAGALNALLRTSAILSNAPFILNVDCDHEQ</sequence>
<feature type="binding site" evidence="9">
    <location>
        <position position="83"/>
    </location>
    <ligand>
        <name>Mn(2+)</name>
        <dbReference type="ChEBI" id="CHEBI:29035"/>
    </ligand>
</feature>
<keyword evidence="2" id="KW-0328">Glycosyltransferase</keyword>
<protein>
    <submittedName>
        <fullName evidence="10">Uncharacterized protein</fullName>
    </submittedName>
</protein>
<dbReference type="GO" id="GO:0012505">
    <property type="term" value="C:endomembrane system"/>
    <property type="evidence" value="ECO:0007669"/>
    <property type="project" value="UniProtKB-SubCell"/>
</dbReference>
<evidence type="ECO:0000256" key="8">
    <source>
        <dbReference type="PIRSR" id="PIRSR605150-2"/>
    </source>
</evidence>
<comment type="subcellular location">
    <subcellularLocation>
        <location evidence="1">Endomembrane system</location>
    </subcellularLocation>
</comment>
<evidence type="ECO:0000256" key="7">
    <source>
        <dbReference type="ARBA" id="ARBA00023316"/>
    </source>
</evidence>
<dbReference type="InterPro" id="IPR005150">
    <property type="entry name" value="Cellulose_synth"/>
</dbReference>
<keyword evidence="4" id="KW-0812">Transmembrane</keyword>
<keyword evidence="3" id="KW-0808">Transferase</keyword>